<feature type="transmembrane region" description="Helical" evidence="1">
    <location>
        <begin position="33"/>
        <end position="51"/>
    </location>
</feature>
<gene>
    <name evidence="2" type="ORF">F5984_20475</name>
</gene>
<dbReference type="RefSeq" id="WP_152126070.1">
    <property type="nucleotide sequence ID" value="NZ_WELI01000009.1"/>
</dbReference>
<dbReference type="AlphaFoldDB" id="A0A7J5TVF0"/>
<sequence>MMTLLLEICFLAASITVLSLCFATGKGQRIYRNALYALAAIFFSCCVLSASESLTLNISGTLTALGVTAVAGIVTFFRTKEWSDGDRSQFLVRFAIVIPVILFVLVVVLRVLLQIERKYSRADPAPTAWVAPNDTKKRHTARS</sequence>
<name>A0A7J5TVF0_9BACT</name>
<accession>A0A7J5TVF0</accession>
<feature type="transmembrane region" description="Helical" evidence="1">
    <location>
        <begin position="90"/>
        <end position="113"/>
    </location>
</feature>
<proteinExistence type="predicted"/>
<evidence type="ECO:0000313" key="3">
    <source>
        <dbReference type="Proteomes" id="UP000488299"/>
    </source>
</evidence>
<dbReference type="EMBL" id="WELI01000009">
    <property type="protein sequence ID" value="KAB7728124.1"/>
    <property type="molecule type" value="Genomic_DNA"/>
</dbReference>
<evidence type="ECO:0000313" key="2">
    <source>
        <dbReference type="EMBL" id="KAB7728124.1"/>
    </source>
</evidence>
<keyword evidence="1" id="KW-0812">Transmembrane</keyword>
<feature type="transmembrane region" description="Helical" evidence="1">
    <location>
        <begin position="58"/>
        <end position="78"/>
    </location>
</feature>
<organism evidence="2 3">
    <name type="scientific">Rudanella paleaurantiibacter</name>
    <dbReference type="NCBI Taxonomy" id="2614655"/>
    <lineage>
        <taxon>Bacteria</taxon>
        <taxon>Pseudomonadati</taxon>
        <taxon>Bacteroidota</taxon>
        <taxon>Cytophagia</taxon>
        <taxon>Cytophagales</taxon>
        <taxon>Cytophagaceae</taxon>
        <taxon>Rudanella</taxon>
    </lineage>
</organism>
<keyword evidence="1" id="KW-0472">Membrane</keyword>
<comment type="caution">
    <text evidence="2">The sequence shown here is derived from an EMBL/GenBank/DDBJ whole genome shotgun (WGS) entry which is preliminary data.</text>
</comment>
<keyword evidence="1" id="KW-1133">Transmembrane helix</keyword>
<protein>
    <submittedName>
        <fullName evidence="2">Uncharacterized protein</fullName>
    </submittedName>
</protein>
<evidence type="ECO:0000256" key="1">
    <source>
        <dbReference type="SAM" id="Phobius"/>
    </source>
</evidence>
<dbReference type="Proteomes" id="UP000488299">
    <property type="component" value="Unassembled WGS sequence"/>
</dbReference>
<reference evidence="2 3" key="1">
    <citation type="submission" date="2019-10" db="EMBL/GenBank/DDBJ databases">
        <title>Rudanella paleaurantiibacter sp. nov., isolated from sludge.</title>
        <authorList>
            <person name="Xu S.Q."/>
        </authorList>
    </citation>
    <scope>NUCLEOTIDE SEQUENCE [LARGE SCALE GENOMIC DNA]</scope>
    <source>
        <strain evidence="2 3">HX-22-17</strain>
    </source>
</reference>
<keyword evidence="3" id="KW-1185">Reference proteome</keyword>